<organism evidence="2 3">
    <name type="scientific">Solanum commersonii</name>
    <name type="common">Commerson's wild potato</name>
    <name type="synonym">Commerson's nightshade</name>
    <dbReference type="NCBI Taxonomy" id="4109"/>
    <lineage>
        <taxon>Eukaryota</taxon>
        <taxon>Viridiplantae</taxon>
        <taxon>Streptophyta</taxon>
        <taxon>Embryophyta</taxon>
        <taxon>Tracheophyta</taxon>
        <taxon>Spermatophyta</taxon>
        <taxon>Magnoliopsida</taxon>
        <taxon>eudicotyledons</taxon>
        <taxon>Gunneridae</taxon>
        <taxon>Pentapetalae</taxon>
        <taxon>asterids</taxon>
        <taxon>lamiids</taxon>
        <taxon>Solanales</taxon>
        <taxon>Solanaceae</taxon>
        <taxon>Solanoideae</taxon>
        <taxon>Solaneae</taxon>
        <taxon>Solanum</taxon>
    </lineage>
</organism>
<accession>A0A9J5XC38</accession>
<protein>
    <recommendedName>
        <fullName evidence="4">Integrase core domain containing protein</fullName>
    </recommendedName>
</protein>
<proteinExistence type="predicted"/>
<gene>
    <name evidence="2" type="ORF">H5410_045607</name>
</gene>
<dbReference type="EMBL" id="JACXVP010000009">
    <property type="protein sequence ID" value="KAG5585173.1"/>
    <property type="molecule type" value="Genomic_DNA"/>
</dbReference>
<dbReference type="AlphaFoldDB" id="A0A9J5XC38"/>
<evidence type="ECO:0000256" key="1">
    <source>
        <dbReference type="SAM" id="MobiDB-lite"/>
    </source>
</evidence>
<keyword evidence="3" id="KW-1185">Reference proteome</keyword>
<feature type="region of interest" description="Disordered" evidence="1">
    <location>
        <begin position="174"/>
        <end position="205"/>
    </location>
</feature>
<evidence type="ECO:0000313" key="3">
    <source>
        <dbReference type="Proteomes" id="UP000824120"/>
    </source>
</evidence>
<reference evidence="2 3" key="1">
    <citation type="submission" date="2020-09" db="EMBL/GenBank/DDBJ databases">
        <title>De no assembly of potato wild relative species, Solanum commersonii.</title>
        <authorList>
            <person name="Cho K."/>
        </authorList>
    </citation>
    <scope>NUCLEOTIDE SEQUENCE [LARGE SCALE GENOMIC DNA]</scope>
    <source>
        <strain evidence="2">LZ3.2</strain>
        <tissue evidence="2">Leaf</tissue>
    </source>
</reference>
<feature type="region of interest" description="Disordered" evidence="1">
    <location>
        <begin position="77"/>
        <end position="106"/>
    </location>
</feature>
<feature type="compositionally biased region" description="Polar residues" evidence="1">
    <location>
        <begin position="186"/>
        <end position="205"/>
    </location>
</feature>
<feature type="compositionally biased region" description="Low complexity" evidence="1">
    <location>
        <begin position="92"/>
        <end position="105"/>
    </location>
</feature>
<sequence>MACSACSFGWRKSEMGCCAPVRDRGVPIWHYDKLVHAIGTLDIGLIQDDANVTALRRGSRVDVPMGEDVIHTVGQMQGDVTPTIAPPDEHPTSSSQTASHAPSSSRATALFETTMIPLARVQKFEAQMATLLHHIKPWMRKLIAESEKRIKLGSLWVDVDAILAIPAIEPQAAPSTLGDDTILGALSSNDDVGESSPSMHVSSKE</sequence>
<dbReference type="Proteomes" id="UP000824120">
    <property type="component" value="Chromosome 9"/>
</dbReference>
<evidence type="ECO:0008006" key="4">
    <source>
        <dbReference type="Google" id="ProtNLM"/>
    </source>
</evidence>
<name>A0A9J5XC38_SOLCO</name>
<comment type="caution">
    <text evidence="2">The sequence shown here is derived from an EMBL/GenBank/DDBJ whole genome shotgun (WGS) entry which is preliminary data.</text>
</comment>
<evidence type="ECO:0000313" key="2">
    <source>
        <dbReference type="EMBL" id="KAG5585173.1"/>
    </source>
</evidence>